<evidence type="ECO:0000313" key="3">
    <source>
        <dbReference type="EMBL" id="PRW61885.1"/>
    </source>
</evidence>
<dbReference type="EMBL" id="PVSR01000051">
    <property type="protein sequence ID" value="PRW61885.1"/>
    <property type="molecule type" value="Genomic_DNA"/>
</dbReference>
<feature type="domain" description="DnaJ homologue subfamily C member 28 conserved" evidence="2">
    <location>
        <begin position="14"/>
        <end position="82"/>
    </location>
</feature>
<evidence type="ECO:0000259" key="2">
    <source>
        <dbReference type="Pfam" id="PF09350"/>
    </source>
</evidence>
<evidence type="ECO:0000313" key="4">
    <source>
        <dbReference type="Proteomes" id="UP000239352"/>
    </source>
</evidence>
<dbReference type="InterPro" id="IPR018961">
    <property type="entry name" value="DnaJ_homolog_subfam-C_membr-28"/>
</dbReference>
<name>A0A2T0GRZ9_ACTMO</name>
<accession>A0A2T0GRZ9</accession>
<organism evidence="3 4">
    <name type="scientific">Actinopolyspora mortivallis</name>
    <dbReference type="NCBI Taxonomy" id="33906"/>
    <lineage>
        <taxon>Bacteria</taxon>
        <taxon>Bacillati</taxon>
        <taxon>Actinomycetota</taxon>
        <taxon>Actinomycetes</taxon>
        <taxon>Actinopolysporales</taxon>
        <taxon>Actinopolysporaceae</taxon>
        <taxon>Actinopolyspora</taxon>
    </lineage>
</organism>
<gene>
    <name evidence="3" type="ORF">CEP50_18325</name>
</gene>
<protein>
    <submittedName>
        <fullName evidence="3">DUF1992 domain-containing protein</fullName>
    </submittedName>
</protein>
<evidence type="ECO:0000256" key="1">
    <source>
        <dbReference type="SAM" id="MobiDB-lite"/>
    </source>
</evidence>
<comment type="caution">
    <text evidence="3">The sequence shown here is derived from an EMBL/GenBank/DDBJ whole genome shotgun (WGS) entry which is preliminary data.</text>
</comment>
<keyword evidence="4" id="KW-1185">Reference proteome</keyword>
<reference evidence="3 4" key="1">
    <citation type="submission" date="2018-03" db="EMBL/GenBank/DDBJ databases">
        <title>Actinopolyspora mortivallis from Sahara, screening for active biomolecules.</title>
        <authorList>
            <person name="Selama O."/>
            <person name="Wellington E.M.H."/>
            <person name="Hacene H."/>
        </authorList>
    </citation>
    <scope>NUCLEOTIDE SEQUENCE [LARGE SCALE GENOMIC DNA]</scope>
    <source>
        <strain evidence="3 4">M5A</strain>
    </source>
</reference>
<dbReference type="AlphaFoldDB" id="A0A2T0GRZ9"/>
<feature type="region of interest" description="Disordered" evidence="1">
    <location>
        <begin position="132"/>
        <end position="162"/>
    </location>
</feature>
<dbReference type="RefSeq" id="WP_106115175.1">
    <property type="nucleotide sequence ID" value="NZ_PVSR01000051.1"/>
</dbReference>
<dbReference type="Proteomes" id="UP000239352">
    <property type="component" value="Unassembled WGS sequence"/>
</dbReference>
<proteinExistence type="predicted"/>
<sequence>MTERKPAGLSVESWVDRQIRAARERGEFDDLPGLGKPLPDLGGDDELSWVKKYVEREGLSTEALLPPAVQLRKEIDRLPSRIAEQRSEQAVRELVEELNIRVVEWLRAPTGPKIRIGPVDVESMVAHWRQHRTAESDRVATATAPSEDGGVPEEGGRPGVLGRLCSWWRGNPRG</sequence>
<dbReference type="InParanoid" id="A0A2T0GRZ9"/>
<dbReference type="Pfam" id="PF09350">
    <property type="entry name" value="DJC28_CD"/>
    <property type="match status" value="1"/>
</dbReference>